<proteinExistence type="inferred from homology"/>
<keyword evidence="9 15" id="KW-0663">Pyridoxal phosphate</keyword>
<dbReference type="InterPro" id="IPR018300">
    <property type="entry name" value="Aminotrans_IV_CS"/>
</dbReference>
<comment type="cofactor">
    <cofactor evidence="1 15">
        <name>pyridoxal 5'-phosphate</name>
        <dbReference type="ChEBI" id="CHEBI:597326"/>
    </cofactor>
</comment>
<dbReference type="EMBL" id="JAIVFP010000001">
    <property type="protein sequence ID" value="MCI4681877.1"/>
    <property type="molecule type" value="Genomic_DNA"/>
</dbReference>
<comment type="catalytic activity">
    <reaction evidence="11">
        <text>L-valine + 2-oxoglutarate = 3-methyl-2-oxobutanoate + L-glutamate</text>
        <dbReference type="Rhea" id="RHEA:24813"/>
        <dbReference type="ChEBI" id="CHEBI:11851"/>
        <dbReference type="ChEBI" id="CHEBI:16810"/>
        <dbReference type="ChEBI" id="CHEBI:29985"/>
        <dbReference type="ChEBI" id="CHEBI:57762"/>
        <dbReference type="EC" id="2.6.1.42"/>
    </reaction>
</comment>
<keyword evidence="16" id="KW-0808">Transferase</keyword>
<dbReference type="Gene3D" id="3.20.10.10">
    <property type="entry name" value="D-amino Acid Aminotransferase, subunit A, domain 2"/>
    <property type="match status" value="1"/>
</dbReference>
<keyword evidence="10" id="KW-0028">Amino-acid biosynthesis</keyword>
<dbReference type="NCBIfam" id="NF005731">
    <property type="entry name" value="PRK07546.1-5"/>
    <property type="match status" value="1"/>
</dbReference>
<dbReference type="GO" id="GO:0008483">
    <property type="term" value="F:transaminase activity"/>
    <property type="evidence" value="ECO:0007669"/>
    <property type="project" value="UniProtKB-KW"/>
</dbReference>
<evidence type="ECO:0000256" key="9">
    <source>
        <dbReference type="ARBA" id="ARBA00022898"/>
    </source>
</evidence>
<evidence type="ECO:0000256" key="10">
    <source>
        <dbReference type="ARBA" id="ARBA00023304"/>
    </source>
</evidence>
<comment type="similarity">
    <text evidence="6 14">Belongs to the class-IV pyridoxal-phosphate-dependent aminotransferase family.</text>
</comment>
<evidence type="ECO:0000256" key="12">
    <source>
        <dbReference type="ARBA" id="ARBA00048798"/>
    </source>
</evidence>
<evidence type="ECO:0000256" key="11">
    <source>
        <dbReference type="ARBA" id="ARBA00048212"/>
    </source>
</evidence>
<comment type="pathway">
    <text evidence="3">Amino-acid biosynthesis; L-isoleucine biosynthesis; L-isoleucine from 2-oxobutanoate: step 4/4.</text>
</comment>
<dbReference type="Proteomes" id="UP001139104">
    <property type="component" value="Unassembled WGS sequence"/>
</dbReference>
<comment type="catalytic activity">
    <reaction evidence="13">
        <text>L-leucine + 2-oxoglutarate = 4-methyl-2-oxopentanoate + L-glutamate</text>
        <dbReference type="Rhea" id="RHEA:18321"/>
        <dbReference type="ChEBI" id="CHEBI:16810"/>
        <dbReference type="ChEBI" id="CHEBI:17865"/>
        <dbReference type="ChEBI" id="CHEBI:29985"/>
        <dbReference type="ChEBI" id="CHEBI:57427"/>
        <dbReference type="EC" id="2.6.1.42"/>
    </reaction>
</comment>
<protein>
    <recommendedName>
        <fullName evidence="8">Probable branched-chain-amino-acid aminotransferase</fullName>
        <ecNumber evidence="7">2.6.1.42</ecNumber>
    </recommendedName>
</protein>
<evidence type="ECO:0000256" key="2">
    <source>
        <dbReference type="ARBA" id="ARBA00003109"/>
    </source>
</evidence>
<dbReference type="PROSITE" id="PS00770">
    <property type="entry name" value="AA_TRANSFER_CLASS_4"/>
    <property type="match status" value="1"/>
</dbReference>
<evidence type="ECO:0000256" key="7">
    <source>
        <dbReference type="ARBA" id="ARBA00013053"/>
    </source>
</evidence>
<dbReference type="NCBIfam" id="NF005729">
    <property type="entry name" value="PRK07546.1-3"/>
    <property type="match status" value="1"/>
</dbReference>
<keyword evidence="17" id="KW-1185">Reference proteome</keyword>
<dbReference type="InterPro" id="IPR036038">
    <property type="entry name" value="Aminotransferase-like"/>
</dbReference>
<gene>
    <name evidence="16" type="ORF">K2U94_03715</name>
</gene>
<evidence type="ECO:0000256" key="3">
    <source>
        <dbReference type="ARBA" id="ARBA00004824"/>
    </source>
</evidence>
<dbReference type="EC" id="2.6.1.42" evidence="7"/>
<dbReference type="SUPFAM" id="SSF56752">
    <property type="entry name" value="D-aminoacid aminotransferase-like PLP-dependent enzymes"/>
    <property type="match status" value="1"/>
</dbReference>
<keyword evidence="10" id="KW-0100">Branched-chain amino acid biosynthesis</keyword>
<comment type="pathway">
    <text evidence="4">Amino-acid biosynthesis; L-valine biosynthesis; L-valine from pyruvate: step 4/4.</text>
</comment>
<name>A0ABS9Z5G1_9HYPH</name>
<dbReference type="Gene3D" id="3.30.470.10">
    <property type="match status" value="1"/>
</dbReference>
<comment type="pathway">
    <text evidence="5">Amino-acid biosynthesis; L-leucine biosynthesis; L-leucine from 3-methyl-2-oxobutanoate: step 4/4.</text>
</comment>
<evidence type="ECO:0000256" key="5">
    <source>
        <dbReference type="ARBA" id="ARBA00005072"/>
    </source>
</evidence>
<evidence type="ECO:0000256" key="4">
    <source>
        <dbReference type="ARBA" id="ARBA00004931"/>
    </source>
</evidence>
<evidence type="ECO:0000256" key="13">
    <source>
        <dbReference type="ARBA" id="ARBA00049229"/>
    </source>
</evidence>
<keyword evidence="16" id="KW-0032">Aminotransferase</keyword>
<dbReference type="RefSeq" id="WP_243065918.1">
    <property type="nucleotide sequence ID" value="NZ_JAIVFK010000003.1"/>
</dbReference>
<organism evidence="16 17">
    <name type="scientific">Candidatus Rhodoblastus alkanivorans</name>
    <dbReference type="NCBI Taxonomy" id="2954117"/>
    <lineage>
        <taxon>Bacteria</taxon>
        <taxon>Pseudomonadati</taxon>
        <taxon>Pseudomonadota</taxon>
        <taxon>Alphaproteobacteria</taxon>
        <taxon>Hyphomicrobiales</taxon>
        <taxon>Rhodoblastaceae</taxon>
        <taxon>Rhodoblastus</taxon>
    </lineage>
</organism>
<sequence>MSAESPVPDGRADFGLIETLLWTREAGFWLVEGHRARMAASASALGFSFLPKDFDAALADACAGADSPALRVRILLSRDGAIEISAAPFAPDPPQKIWRVAVAAQRFDSCDPLLRHKTTVRALYEDAFAASGADEVIFLNEKDEVCEGARTNVFVERDGALLTPPVASGLLPGVLRAHLLAEGRAREKVLRLSDLGEGFLVGNSLRGLLSARLV</sequence>
<comment type="function">
    <text evidence="2">Acts on leucine, isoleucine and valine.</text>
</comment>
<comment type="caution">
    <text evidence="16">The sequence shown here is derived from an EMBL/GenBank/DDBJ whole genome shotgun (WGS) entry which is preliminary data.</text>
</comment>
<dbReference type="InterPro" id="IPR050571">
    <property type="entry name" value="Class-IV_PLP-Dep_Aminotrnsfr"/>
</dbReference>
<dbReference type="InterPro" id="IPR043131">
    <property type="entry name" value="BCAT-like_N"/>
</dbReference>
<comment type="catalytic activity">
    <reaction evidence="12">
        <text>L-isoleucine + 2-oxoglutarate = (S)-3-methyl-2-oxopentanoate + L-glutamate</text>
        <dbReference type="Rhea" id="RHEA:24801"/>
        <dbReference type="ChEBI" id="CHEBI:16810"/>
        <dbReference type="ChEBI" id="CHEBI:29985"/>
        <dbReference type="ChEBI" id="CHEBI:35146"/>
        <dbReference type="ChEBI" id="CHEBI:58045"/>
        <dbReference type="EC" id="2.6.1.42"/>
    </reaction>
</comment>
<reference evidence="16" key="1">
    <citation type="journal article" date="2022" name="ISME J.">
        <title>Identification of active gaseous-alkane degraders at natural gas seeps.</title>
        <authorList>
            <person name="Farhan Ul Haque M."/>
            <person name="Hernandez M."/>
            <person name="Crombie A.T."/>
            <person name="Murrell J.C."/>
        </authorList>
    </citation>
    <scope>NUCLEOTIDE SEQUENCE</scope>
    <source>
        <strain evidence="16">PC2</strain>
    </source>
</reference>
<dbReference type="Pfam" id="PF01063">
    <property type="entry name" value="Aminotran_4"/>
    <property type="match status" value="1"/>
</dbReference>
<evidence type="ECO:0000313" key="17">
    <source>
        <dbReference type="Proteomes" id="UP001139104"/>
    </source>
</evidence>
<dbReference type="InterPro" id="IPR001544">
    <property type="entry name" value="Aminotrans_IV"/>
</dbReference>
<dbReference type="PANTHER" id="PTHR42743:SF11">
    <property type="entry name" value="AMINODEOXYCHORISMATE LYASE"/>
    <property type="match status" value="1"/>
</dbReference>
<evidence type="ECO:0000256" key="14">
    <source>
        <dbReference type="RuleBase" id="RU004106"/>
    </source>
</evidence>
<dbReference type="PANTHER" id="PTHR42743">
    <property type="entry name" value="AMINO-ACID AMINOTRANSFERASE"/>
    <property type="match status" value="1"/>
</dbReference>
<evidence type="ECO:0000256" key="8">
    <source>
        <dbReference type="ARBA" id="ARBA00014472"/>
    </source>
</evidence>
<dbReference type="InterPro" id="IPR043132">
    <property type="entry name" value="BCAT-like_C"/>
</dbReference>
<evidence type="ECO:0000256" key="15">
    <source>
        <dbReference type="RuleBase" id="RU004516"/>
    </source>
</evidence>
<accession>A0ABS9Z5G1</accession>
<evidence type="ECO:0000256" key="6">
    <source>
        <dbReference type="ARBA" id="ARBA00009320"/>
    </source>
</evidence>
<evidence type="ECO:0000313" key="16">
    <source>
        <dbReference type="EMBL" id="MCI4681877.1"/>
    </source>
</evidence>
<evidence type="ECO:0000256" key="1">
    <source>
        <dbReference type="ARBA" id="ARBA00001933"/>
    </source>
</evidence>